<keyword evidence="3" id="KW-0233">DNA recombination</keyword>
<protein>
    <submittedName>
        <fullName evidence="5">Site-specific integrase</fullName>
    </submittedName>
</protein>
<name>A0ABS3JBJ4_9BACT</name>
<dbReference type="EMBL" id="JAFMYW010000001">
    <property type="protein sequence ID" value="MBO0947360.1"/>
    <property type="molecule type" value="Genomic_DNA"/>
</dbReference>
<comment type="similarity">
    <text evidence="1">Belongs to the 'phage' integrase family.</text>
</comment>
<accession>A0ABS3JBJ4</accession>
<evidence type="ECO:0000256" key="3">
    <source>
        <dbReference type="ARBA" id="ARBA00023172"/>
    </source>
</evidence>
<organism evidence="5 6">
    <name type="scientific">Fibrella forsythiae</name>
    <dbReference type="NCBI Taxonomy" id="2817061"/>
    <lineage>
        <taxon>Bacteria</taxon>
        <taxon>Pseudomonadati</taxon>
        <taxon>Bacteroidota</taxon>
        <taxon>Cytophagia</taxon>
        <taxon>Cytophagales</taxon>
        <taxon>Spirosomataceae</taxon>
        <taxon>Fibrella</taxon>
    </lineage>
</organism>
<dbReference type="InterPro" id="IPR050090">
    <property type="entry name" value="Tyrosine_recombinase_XerCD"/>
</dbReference>
<dbReference type="PANTHER" id="PTHR30349">
    <property type="entry name" value="PHAGE INTEGRASE-RELATED"/>
    <property type="match status" value="1"/>
</dbReference>
<dbReference type="InterPro" id="IPR002104">
    <property type="entry name" value="Integrase_catalytic"/>
</dbReference>
<gene>
    <name evidence="5" type="ORF">J2I46_02115</name>
</gene>
<dbReference type="PROSITE" id="PS51898">
    <property type="entry name" value="TYR_RECOMBINASE"/>
    <property type="match status" value="1"/>
</dbReference>
<dbReference type="Pfam" id="PF13102">
    <property type="entry name" value="Phage_int_SAM_5"/>
    <property type="match status" value="1"/>
</dbReference>
<dbReference type="Pfam" id="PF00589">
    <property type="entry name" value="Phage_integrase"/>
    <property type="match status" value="1"/>
</dbReference>
<dbReference type="Proteomes" id="UP000664628">
    <property type="component" value="Unassembled WGS sequence"/>
</dbReference>
<dbReference type="InterPro" id="IPR011010">
    <property type="entry name" value="DNA_brk_join_enz"/>
</dbReference>
<evidence type="ECO:0000256" key="2">
    <source>
        <dbReference type="ARBA" id="ARBA00023125"/>
    </source>
</evidence>
<comment type="caution">
    <text evidence="5">The sequence shown here is derived from an EMBL/GenBank/DDBJ whole genome shotgun (WGS) entry which is preliminary data.</text>
</comment>
<keyword evidence="2" id="KW-0238">DNA-binding</keyword>
<dbReference type="InterPro" id="IPR013762">
    <property type="entry name" value="Integrase-like_cat_sf"/>
</dbReference>
<evidence type="ECO:0000313" key="5">
    <source>
        <dbReference type="EMBL" id="MBO0947360.1"/>
    </source>
</evidence>
<dbReference type="InterPro" id="IPR025269">
    <property type="entry name" value="SAM-like_dom"/>
</dbReference>
<evidence type="ECO:0000256" key="1">
    <source>
        <dbReference type="ARBA" id="ARBA00008857"/>
    </source>
</evidence>
<feature type="domain" description="Tyr recombinase" evidence="4">
    <location>
        <begin position="247"/>
        <end position="444"/>
    </location>
</feature>
<dbReference type="Gene3D" id="1.10.443.10">
    <property type="entry name" value="Intergrase catalytic core"/>
    <property type="match status" value="1"/>
</dbReference>
<evidence type="ECO:0000259" key="4">
    <source>
        <dbReference type="PROSITE" id="PS51898"/>
    </source>
</evidence>
<dbReference type="PANTHER" id="PTHR30349:SF64">
    <property type="entry name" value="PROPHAGE INTEGRASE INTD-RELATED"/>
    <property type="match status" value="1"/>
</dbReference>
<keyword evidence="6" id="KW-1185">Reference proteome</keyword>
<dbReference type="Gene3D" id="1.10.150.130">
    <property type="match status" value="1"/>
</dbReference>
<evidence type="ECO:0000313" key="6">
    <source>
        <dbReference type="Proteomes" id="UP000664628"/>
    </source>
</evidence>
<dbReference type="RefSeq" id="WP_207327275.1">
    <property type="nucleotide sequence ID" value="NZ_JAFMYW010000001.1"/>
</dbReference>
<dbReference type="SUPFAM" id="SSF56349">
    <property type="entry name" value="DNA breaking-rejoining enzymes"/>
    <property type="match status" value="1"/>
</dbReference>
<reference evidence="5 6" key="1">
    <citation type="submission" date="2021-03" db="EMBL/GenBank/DDBJ databases">
        <title>Fibrella sp. HMF5405 genome sequencing and assembly.</title>
        <authorList>
            <person name="Kang H."/>
            <person name="Kim H."/>
            <person name="Bae S."/>
            <person name="Joh K."/>
        </authorList>
    </citation>
    <scope>NUCLEOTIDE SEQUENCE [LARGE SCALE GENOMIC DNA]</scope>
    <source>
        <strain evidence="5 6">HMF5405</strain>
    </source>
</reference>
<sequence length="449" mass="51155">MNTDIPSVKLSYDRLESGDYSIKIRISLGKERVRYALPAKEAVVVSPANYDKLVIYHQQQNKRRVSEEIRFLYDQISPFLEKAEKLCEMIPFTFAAFKVQFYNKTQPGQDDHTVMAVMKRLEEENDAQGRPGNADAFKDAANSLTRFLQQLVAEERTKWLGTHKQPSPPLRFEQITPAFLEAYETWMLRAGKSSQKKDGLPTAASLTTVGIYSRSIRTAFNEAISKKIVPADLYPFGRGGYVVAAGRNPKKALKRDIIREIRSHQLEPGSMAERSRDLWVFSYLSNGLNFADICQMRWSQINYADETITVIRKKTSRTQRGNQIKIVATLFPETRQIIDRWGNAAKGSSDFVFPFLTPDMDARQQRSTTKQIIKLTNKYMARLGEEIGIAEEVKTYAARHSFGSALLKSGADLNLIKNKYGHSSLRTTESYLSDFEDDEVKTMLRDSLL</sequence>
<dbReference type="InterPro" id="IPR010998">
    <property type="entry name" value="Integrase_recombinase_N"/>
</dbReference>
<proteinExistence type="inferred from homology"/>